<evidence type="ECO:0000313" key="3">
    <source>
        <dbReference type="Proteomes" id="UP000014760"/>
    </source>
</evidence>
<dbReference type="EnsemblMetazoa" id="CapteT204513">
    <property type="protein sequence ID" value="CapteP204513"/>
    <property type="gene ID" value="CapteG204513"/>
</dbReference>
<proteinExistence type="predicted"/>
<dbReference type="EMBL" id="AMQN01010500">
    <property type="status" value="NOT_ANNOTATED_CDS"/>
    <property type="molecule type" value="Genomic_DNA"/>
</dbReference>
<name>R7TWT4_CAPTE</name>
<organism evidence="1">
    <name type="scientific">Capitella teleta</name>
    <name type="common">Polychaete worm</name>
    <dbReference type="NCBI Taxonomy" id="283909"/>
    <lineage>
        <taxon>Eukaryota</taxon>
        <taxon>Metazoa</taxon>
        <taxon>Spiralia</taxon>
        <taxon>Lophotrochozoa</taxon>
        <taxon>Annelida</taxon>
        <taxon>Polychaeta</taxon>
        <taxon>Sedentaria</taxon>
        <taxon>Scolecida</taxon>
        <taxon>Capitellidae</taxon>
        <taxon>Capitella</taxon>
    </lineage>
</organism>
<protein>
    <submittedName>
        <fullName evidence="1 2">Uncharacterized protein</fullName>
    </submittedName>
</protein>
<evidence type="ECO:0000313" key="1">
    <source>
        <dbReference type="EMBL" id="ELT98358.1"/>
    </source>
</evidence>
<reference evidence="3" key="1">
    <citation type="submission" date="2012-12" db="EMBL/GenBank/DDBJ databases">
        <authorList>
            <person name="Hellsten U."/>
            <person name="Grimwood J."/>
            <person name="Chapman J.A."/>
            <person name="Shapiro H."/>
            <person name="Aerts A."/>
            <person name="Otillar R.P."/>
            <person name="Terry A.Y."/>
            <person name="Boore J.L."/>
            <person name="Simakov O."/>
            <person name="Marletaz F."/>
            <person name="Cho S.-J."/>
            <person name="Edsinger-Gonzales E."/>
            <person name="Havlak P."/>
            <person name="Kuo D.-H."/>
            <person name="Larsson T."/>
            <person name="Lv J."/>
            <person name="Arendt D."/>
            <person name="Savage R."/>
            <person name="Osoegawa K."/>
            <person name="de Jong P."/>
            <person name="Lindberg D.R."/>
            <person name="Seaver E.C."/>
            <person name="Weisblat D.A."/>
            <person name="Putnam N.H."/>
            <person name="Grigoriev I.V."/>
            <person name="Rokhsar D.S."/>
        </authorList>
    </citation>
    <scope>NUCLEOTIDE SEQUENCE</scope>
    <source>
        <strain evidence="3">I ESC-2004</strain>
    </source>
</reference>
<accession>R7TWT4</accession>
<reference evidence="2" key="3">
    <citation type="submission" date="2015-06" db="UniProtKB">
        <authorList>
            <consortium name="EnsemblMetazoa"/>
        </authorList>
    </citation>
    <scope>IDENTIFICATION</scope>
</reference>
<gene>
    <name evidence="1" type="ORF">CAPTEDRAFT_204513</name>
</gene>
<evidence type="ECO:0000313" key="2">
    <source>
        <dbReference type="EnsemblMetazoa" id="CapteP204513"/>
    </source>
</evidence>
<dbReference type="AlphaFoldDB" id="R7TWT4"/>
<dbReference type="EMBL" id="KB308011">
    <property type="protein sequence ID" value="ELT98358.1"/>
    <property type="molecule type" value="Genomic_DNA"/>
</dbReference>
<reference evidence="1 3" key="2">
    <citation type="journal article" date="2013" name="Nature">
        <title>Insights into bilaterian evolution from three spiralian genomes.</title>
        <authorList>
            <person name="Simakov O."/>
            <person name="Marletaz F."/>
            <person name="Cho S.J."/>
            <person name="Edsinger-Gonzales E."/>
            <person name="Havlak P."/>
            <person name="Hellsten U."/>
            <person name="Kuo D.H."/>
            <person name="Larsson T."/>
            <person name="Lv J."/>
            <person name="Arendt D."/>
            <person name="Savage R."/>
            <person name="Osoegawa K."/>
            <person name="de Jong P."/>
            <person name="Grimwood J."/>
            <person name="Chapman J.A."/>
            <person name="Shapiro H."/>
            <person name="Aerts A."/>
            <person name="Otillar R.P."/>
            <person name="Terry A.Y."/>
            <person name="Boore J.L."/>
            <person name="Grigoriev I.V."/>
            <person name="Lindberg D.R."/>
            <person name="Seaver E.C."/>
            <person name="Weisblat D.A."/>
            <person name="Putnam N.H."/>
            <person name="Rokhsar D.S."/>
        </authorList>
    </citation>
    <scope>NUCLEOTIDE SEQUENCE</scope>
    <source>
        <strain evidence="1 3">I ESC-2004</strain>
    </source>
</reference>
<dbReference type="HOGENOM" id="CLU_1751435_0_0_1"/>
<keyword evidence="3" id="KW-1185">Reference proteome</keyword>
<sequence length="149" mass="16081">MTNVDVSVFILSNRAWFGAGDALSSVYQTSESQRRAIPMDIVDGDHSTCIRIPMIGQHPQELNIRLDGNGTLSTLSLRGNGIQCNEDHVVAMSGLTNNCYGESKLCTLAEGTDECRVTCSVQINSDEFSVMVSLSAIDDTEAGLCEVVF</sequence>
<dbReference type="Proteomes" id="UP000014760">
    <property type="component" value="Unassembled WGS sequence"/>
</dbReference>